<feature type="region of interest" description="Disordered" evidence="14">
    <location>
        <begin position="707"/>
        <end position="727"/>
    </location>
</feature>
<keyword evidence="19" id="KW-1185">Reference proteome</keyword>
<feature type="signal peptide" evidence="15">
    <location>
        <begin position="1"/>
        <end position="29"/>
    </location>
</feature>
<dbReference type="SUPFAM" id="SSF56112">
    <property type="entry name" value="Protein kinase-like (PK-like)"/>
    <property type="match status" value="1"/>
</dbReference>
<organism evidence="18 19">
    <name type="scientific">Porites lobata</name>
    <dbReference type="NCBI Taxonomy" id="104759"/>
    <lineage>
        <taxon>Eukaryota</taxon>
        <taxon>Metazoa</taxon>
        <taxon>Cnidaria</taxon>
        <taxon>Anthozoa</taxon>
        <taxon>Hexacorallia</taxon>
        <taxon>Scleractinia</taxon>
        <taxon>Fungiina</taxon>
        <taxon>Poritidae</taxon>
        <taxon>Porites</taxon>
    </lineage>
</organism>
<dbReference type="Gene3D" id="2.60.40.10">
    <property type="entry name" value="Immunoglobulins"/>
    <property type="match status" value="1"/>
</dbReference>
<dbReference type="InterPro" id="IPR020635">
    <property type="entry name" value="Tyr_kinase_cat_dom"/>
</dbReference>
<dbReference type="SUPFAM" id="SSF48726">
    <property type="entry name" value="Immunoglobulin"/>
    <property type="match status" value="1"/>
</dbReference>
<evidence type="ECO:0000313" key="19">
    <source>
        <dbReference type="Proteomes" id="UP001159405"/>
    </source>
</evidence>
<keyword evidence="9" id="KW-0675">Receptor</keyword>
<dbReference type="InterPro" id="IPR036179">
    <property type="entry name" value="Ig-like_dom_sf"/>
</dbReference>
<evidence type="ECO:0000256" key="4">
    <source>
        <dbReference type="ARBA" id="ARBA00022692"/>
    </source>
</evidence>
<dbReference type="PANTHER" id="PTHR24416:SF621">
    <property type="entry name" value="TYROSINE KINASE RECEPTOR CAD96CA"/>
    <property type="match status" value="1"/>
</dbReference>
<dbReference type="Pfam" id="PF13927">
    <property type="entry name" value="Ig_3"/>
    <property type="match status" value="1"/>
</dbReference>
<dbReference type="Gene3D" id="3.30.200.20">
    <property type="entry name" value="Phosphorylase Kinase, domain 1"/>
    <property type="match status" value="1"/>
</dbReference>
<evidence type="ECO:0000256" key="15">
    <source>
        <dbReference type="SAM" id="SignalP"/>
    </source>
</evidence>
<dbReference type="PIRSF" id="PIRSF000615">
    <property type="entry name" value="TyrPK_CSF1-R"/>
    <property type="match status" value="1"/>
</dbReference>
<keyword evidence="10" id="KW-0325">Glycoprotein</keyword>
<evidence type="ECO:0000256" key="5">
    <source>
        <dbReference type="ARBA" id="ARBA00022777"/>
    </source>
</evidence>
<dbReference type="SMART" id="SM00408">
    <property type="entry name" value="IGc2"/>
    <property type="match status" value="1"/>
</dbReference>
<gene>
    <name evidence="18" type="ORF">PLOB_00023713</name>
</gene>
<feature type="domain" description="Protein kinase" evidence="16">
    <location>
        <begin position="808"/>
        <end position="1097"/>
    </location>
</feature>
<feature type="binding site" evidence="13">
    <location>
        <position position="842"/>
    </location>
    <ligand>
        <name>ATP</name>
        <dbReference type="ChEBI" id="CHEBI:30616"/>
    </ligand>
</feature>
<dbReference type="InterPro" id="IPR011009">
    <property type="entry name" value="Kinase-like_dom_sf"/>
</dbReference>
<dbReference type="EMBL" id="CALNXK010000028">
    <property type="protein sequence ID" value="CAH3115497.1"/>
    <property type="molecule type" value="Genomic_DNA"/>
</dbReference>
<protein>
    <recommendedName>
        <fullName evidence="2">receptor protein-tyrosine kinase</fullName>
        <ecNumber evidence="2">2.7.10.1</ecNumber>
    </recommendedName>
</protein>
<keyword evidence="5" id="KW-0418">Kinase</keyword>
<dbReference type="InterPro" id="IPR017441">
    <property type="entry name" value="Protein_kinase_ATP_BS"/>
</dbReference>
<evidence type="ECO:0000256" key="7">
    <source>
        <dbReference type="ARBA" id="ARBA00023136"/>
    </source>
</evidence>
<keyword evidence="3" id="KW-0808">Transferase</keyword>
<evidence type="ECO:0000256" key="12">
    <source>
        <dbReference type="ARBA" id="ARBA00051243"/>
    </source>
</evidence>
<evidence type="ECO:0000256" key="11">
    <source>
        <dbReference type="ARBA" id="ARBA00023319"/>
    </source>
</evidence>
<evidence type="ECO:0000256" key="2">
    <source>
        <dbReference type="ARBA" id="ARBA00011902"/>
    </source>
</evidence>
<keyword evidence="4" id="KW-0812">Transmembrane</keyword>
<keyword evidence="11" id="KW-0393">Immunoglobulin domain</keyword>
<dbReference type="Proteomes" id="UP001159405">
    <property type="component" value="Unassembled WGS sequence"/>
</dbReference>
<dbReference type="PANTHER" id="PTHR24416">
    <property type="entry name" value="TYROSINE-PROTEIN KINASE RECEPTOR"/>
    <property type="match status" value="1"/>
</dbReference>
<evidence type="ECO:0000259" key="17">
    <source>
        <dbReference type="PROSITE" id="PS50835"/>
    </source>
</evidence>
<proteinExistence type="predicted"/>
<dbReference type="Pfam" id="PF07714">
    <property type="entry name" value="PK_Tyr_Ser-Thr"/>
    <property type="match status" value="1"/>
</dbReference>
<evidence type="ECO:0000256" key="3">
    <source>
        <dbReference type="ARBA" id="ARBA00022679"/>
    </source>
</evidence>
<feature type="region of interest" description="Disordered" evidence="14">
    <location>
        <begin position="364"/>
        <end position="385"/>
    </location>
</feature>
<feature type="chain" id="PRO_5045666097" description="receptor protein-tyrosine kinase" evidence="15">
    <location>
        <begin position="30"/>
        <end position="1099"/>
    </location>
</feature>
<dbReference type="InterPro" id="IPR036116">
    <property type="entry name" value="FN3_sf"/>
</dbReference>
<evidence type="ECO:0000313" key="18">
    <source>
        <dbReference type="EMBL" id="CAH3115497.1"/>
    </source>
</evidence>
<dbReference type="InterPro" id="IPR008266">
    <property type="entry name" value="Tyr_kinase_AS"/>
</dbReference>
<keyword evidence="15" id="KW-0732">Signal</keyword>
<keyword evidence="13" id="KW-0067">ATP-binding</keyword>
<dbReference type="PROSITE" id="PS50011">
    <property type="entry name" value="PROTEIN_KINASE_DOM"/>
    <property type="match status" value="1"/>
</dbReference>
<evidence type="ECO:0000256" key="1">
    <source>
        <dbReference type="ARBA" id="ARBA00004167"/>
    </source>
</evidence>
<evidence type="ECO:0000256" key="8">
    <source>
        <dbReference type="ARBA" id="ARBA00023157"/>
    </source>
</evidence>
<comment type="catalytic activity">
    <reaction evidence="12">
        <text>L-tyrosyl-[protein] + ATP = O-phospho-L-tyrosyl-[protein] + ADP + H(+)</text>
        <dbReference type="Rhea" id="RHEA:10596"/>
        <dbReference type="Rhea" id="RHEA-COMP:10136"/>
        <dbReference type="Rhea" id="RHEA-COMP:20101"/>
        <dbReference type="ChEBI" id="CHEBI:15378"/>
        <dbReference type="ChEBI" id="CHEBI:30616"/>
        <dbReference type="ChEBI" id="CHEBI:46858"/>
        <dbReference type="ChEBI" id="CHEBI:61978"/>
        <dbReference type="ChEBI" id="CHEBI:456216"/>
        <dbReference type="EC" id="2.7.10.1"/>
    </reaction>
</comment>
<evidence type="ECO:0000259" key="16">
    <source>
        <dbReference type="PROSITE" id="PS50011"/>
    </source>
</evidence>
<evidence type="ECO:0000256" key="6">
    <source>
        <dbReference type="ARBA" id="ARBA00022989"/>
    </source>
</evidence>
<dbReference type="InterPro" id="IPR003598">
    <property type="entry name" value="Ig_sub2"/>
</dbReference>
<dbReference type="PROSITE" id="PS00107">
    <property type="entry name" value="PROTEIN_KINASE_ATP"/>
    <property type="match status" value="1"/>
</dbReference>
<dbReference type="SMART" id="SM00219">
    <property type="entry name" value="TyrKc"/>
    <property type="match status" value="1"/>
</dbReference>
<comment type="subcellular location">
    <subcellularLocation>
        <location evidence="1">Membrane</location>
        <topology evidence="1">Single-pass membrane protein</topology>
    </subcellularLocation>
</comment>
<dbReference type="InterPro" id="IPR013783">
    <property type="entry name" value="Ig-like_fold"/>
</dbReference>
<dbReference type="CDD" id="cd00192">
    <property type="entry name" value="PTKc"/>
    <property type="match status" value="1"/>
</dbReference>
<dbReference type="PROSITE" id="PS00109">
    <property type="entry name" value="PROTEIN_KINASE_TYR"/>
    <property type="match status" value="1"/>
</dbReference>
<dbReference type="InterPro" id="IPR007110">
    <property type="entry name" value="Ig-like_dom"/>
</dbReference>
<comment type="caution">
    <text evidence="18">The sequence shown here is derived from an EMBL/GenBank/DDBJ whole genome shotgun (WGS) entry which is preliminary data.</text>
</comment>
<keyword evidence="7" id="KW-0472">Membrane</keyword>
<evidence type="ECO:0000256" key="13">
    <source>
        <dbReference type="PROSITE-ProRule" id="PRU10141"/>
    </source>
</evidence>
<name>A0ABN8NMW4_9CNID</name>
<dbReference type="InterPro" id="IPR001245">
    <property type="entry name" value="Ser-Thr/Tyr_kinase_cat_dom"/>
</dbReference>
<dbReference type="InterPro" id="IPR003599">
    <property type="entry name" value="Ig_sub"/>
</dbReference>
<keyword evidence="6" id="KW-1133">Transmembrane helix</keyword>
<dbReference type="CDD" id="cd00096">
    <property type="entry name" value="Ig"/>
    <property type="match status" value="1"/>
</dbReference>
<sequence>MVSKNMRVSARRGIFLLFLLLTKELLTSADRQRFISTPDKPTKAFIGSNVSLVWRYYQPAHISLIKVVFGYWKSPGYVFPRVMTINGTTNIPEVMTGYEYNIRWAGNLTDYLAAFVVCNIQPVNVRLEFGIHLEFGYRHNPLRDSVRIKVEKKPVADFPRIMNITKPPLLKLGTNLTLSCVANGLSLLNVTWHRGGKVMSYHHGNRTSKAVFKLHNITSEDWGEYVCVARNLDGEDTKTVFLRILLASPVILNGNKIVRNANFYLRWSPVYTDGNLLMLYTVWFQVLKIVNKSMTTKEFWLRENITGFVYVKELAVDTCYMFAVTAWNKWGESELEEDKTLIILTNFTDGFTQQTERTTNPLATTKPLNRMSIPPISRGKNEDKNRKNSISVETFIPLTIPVSLVVLCAVGLACYFKRNNCVRKNPRRKGEMTRVSFASHLDLTSEPAQDAEDRDHSVILSGSSRFIQESTSASATNMEERCIQPTPGESFLLTPFISGLSSGTNAQTSREQPASLNILSSCTGGEISNRDVISVMSSDTLEEHNINMETNCIGAAIEKSQGKFNFSQQLWNPKFQQTLDSQGYLQPVDGDSVTNSRTKLTKMAGKETKTSQCKGTVDISFSSIGSEVINPDVTSVMNSESLEERNNNMVTNRNGAAIEKSQRKLYFSQQVENPTFQQMLDSQGYLQPADSDSLTNSRTKLTKMARKETKTSRCKETSVDDPPLPFTSGIEIGCRQSVIPRTPNQSFPVDPKKRTAPRARDYQNERLPDTTYKNAVIQGSTYHPIPIGESQYAHIYCNANWEIPHDHLMLKKKIGGGSFGQVWKGKVSDITGAGERSVVAVKMLKENFSKSDLKDLLSELDLLKKLKPHPNVIRLMGCVTKDVALCKGNRKFRPPLVILEFAAHGDLLGYLVKSKGQYDDYYNLKRKEDAHKITKQLLHQFAADIARGMEYIAANQLIHRDLAARNVLIGDGLRCKITDFGMARDLGRGEIYIKRSNGLMPVKWMAVESLLNQVYTTESDVWSYGIVLYEIFTIGGNPYDGMTGEEVFSFVASGRRMRKTSAISPELYELMLQCWNKEPSKRPKFNNIVDWMETSYTRS</sequence>
<reference evidence="18 19" key="1">
    <citation type="submission" date="2022-05" db="EMBL/GenBank/DDBJ databases">
        <authorList>
            <consortium name="Genoscope - CEA"/>
            <person name="William W."/>
        </authorList>
    </citation>
    <scope>NUCLEOTIDE SEQUENCE [LARGE SCALE GENOMIC DNA]</scope>
</reference>
<dbReference type="InterPro" id="IPR050122">
    <property type="entry name" value="RTK"/>
</dbReference>
<dbReference type="PROSITE" id="PS50835">
    <property type="entry name" value="IG_LIKE"/>
    <property type="match status" value="1"/>
</dbReference>
<dbReference type="Gene3D" id="1.10.510.10">
    <property type="entry name" value="Transferase(Phosphotransferase) domain 1"/>
    <property type="match status" value="1"/>
</dbReference>
<feature type="domain" description="Ig-like" evidence="17">
    <location>
        <begin position="159"/>
        <end position="241"/>
    </location>
</feature>
<evidence type="ECO:0000256" key="10">
    <source>
        <dbReference type="ARBA" id="ARBA00023180"/>
    </source>
</evidence>
<accession>A0ABN8NMW4</accession>
<dbReference type="PRINTS" id="PR00109">
    <property type="entry name" value="TYRKINASE"/>
</dbReference>
<dbReference type="EC" id="2.7.10.1" evidence="2"/>
<feature type="compositionally biased region" description="Basic and acidic residues" evidence="14">
    <location>
        <begin position="707"/>
        <end position="718"/>
    </location>
</feature>
<dbReference type="SMART" id="SM00409">
    <property type="entry name" value="IG"/>
    <property type="match status" value="1"/>
</dbReference>
<evidence type="ECO:0000256" key="14">
    <source>
        <dbReference type="SAM" id="MobiDB-lite"/>
    </source>
</evidence>
<keyword evidence="13" id="KW-0547">Nucleotide-binding</keyword>
<dbReference type="SUPFAM" id="SSF49265">
    <property type="entry name" value="Fibronectin type III"/>
    <property type="match status" value="1"/>
</dbReference>
<keyword evidence="8" id="KW-1015">Disulfide bond</keyword>
<evidence type="ECO:0000256" key="9">
    <source>
        <dbReference type="ARBA" id="ARBA00023170"/>
    </source>
</evidence>
<dbReference type="InterPro" id="IPR000719">
    <property type="entry name" value="Prot_kinase_dom"/>
</dbReference>